<accession>A0A8T9Q1M9</accession>
<proteinExistence type="predicted"/>
<keyword evidence="3" id="KW-1185">Reference proteome</keyword>
<dbReference type="RefSeq" id="WP_244674229.1">
    <property type="nucleotide sequence ID" value="NZ_CP095046.1"/>
</dbReference>
<dbReference type="PROSITE" id="PS51257">
    <property type="entry name" value="PROKAR_LIPOPROTEIN"/>
    <property type="match status" value="1"/>
</dbReference>
<feature type="signal peptide" evidence="1">
    <location>
        <begin position="1"/>
        <end position="25"/>
    </location>
</feature>
<dbReference type="AlphaFoldDB" id="A0A8T9Q1M9"/>
<evidence type="ECO:0000313" key="3">
    <source>
        <dbReference type="Proteomes" id="UP000831796"/>
    </source>
</evidence>
<name>A0A8T9Q1M9_9BACT</name>
<dbReference type="KEGG" id="hcu:MUN79_19260"/>
<feature type="chain" id="PRO_5035744635" evidence="1">
    <location>
        <begin position="26"/>
        <end position="108"/>
    </location>
</feature>
<keyword evidence="1" id="KW-0732">Signal</keyword>
<protein>
    <submittedName>
        <fullName evidence="2">Uncharacterized protein</fullName>
    </submittedName>
</protein>
<dbReference type="EMBL" id="CP095046">
    <property type="protein sequence ID" value="UOQ70812.1"/>
    <property type="molecule type" value="Genomic_DNA"/>
</dbReference>
<reference evidence="2" key="1">
    <citation type="submission" date="2022-04" db="EMBL/GenBank/DDBJ databases">
        <title>Hymenobacter sp. isolated from the air.</title>
        <authorList>
            <person name="Won M."/>
            <person name="Lee C.-M."/>
            <person name="Woen H.-Y."/>
            <person name="Kwon S.-W."/>
        </authorList>
    </citation>
    <scope>NUCLEOTIDE SEQUENCE</scope>
    <source>
        <strain evidence="2">5116S-3</strain>
    </source>
</reference>
<evidence type="ECO:0000256" key="1">
    <source>
        <dbReference type="SAM" id="SignalP"/>
    </source>
</evidence>
<organism evidence="2 3">
    <name type="scientific">Hymenobacter cellulosilyticus</name>
    <dbReference type="NCBI Taxonomy" id="2932248"/>
    <lineage>
        <taxon>Bacteria</taxon>
        <taxon>Pseudomonadati</taxon>
        <taxon>Bacteroidota</taxon>
        <taxon>Cytophagia</taxon>
        <taxon>Cytophagales</taxon>
        <taxon>Hymenobacteraceae</taxon>
        <taxon>Hymenobacter</taxon>
    </lineage>
</organism>
<sequence length="108" mass="12180">MKKLFSFFFAFVALALLTISCSKENQEVAPKTAKATHNSSAYDYVGEQHNAGLDFYLERADFKNKIGEIEPQTIVFGETIGYNREESAKILSDPRVAEIIYSKAPRRP</sequence>
<gene>
    <name evidence="2" type="ORF">MUN79_19260</name>
</gene>
<dbReference type="Proteomes" id="UP000831796">
    <property type="component" value="Chromosome"/>
</dbReference>
<evidence type="ECO:0000313" key="2">
    <source>
        <dbReference type="EMBL" id="UOQ70812.1"/>
    </source>
</evidence>